<keyword evidence="3" id="KW-1185">Reference proteome</keyword>
<comment type="caution">
    <text evidence="2">The sequence shown here is derived from an EMBL/GenBank/DDBJ whole genome shotgun (WGS) entry which is preliminary data.</text>
</comment>
<accession>A0ABP0SB85</accession>
<feature type="transmembrane region" description="Helical" evidence="1">
    <location>
        <begin position="40"/>
        <end position="62"/>
    </location>
</feature>
<keyword evidence="1" id="KW-1133">Transmembrane helix</keyword>
<gene>
    <name evidence="2" type="ORF">SCF082_LOCUS50904</name>
</gene>
<evidence type="ECO:0000256" key="1">
    <source>
        <dbReference type="SAM" id="Phobius"/>
    </source>
</evidence>
<organism evidence="2 3">
    <name type="scientific">Durusdinium trenchii</name>
    <dbReference type="NCBI Taxonomy" id="1381693"/>
    <lineage>
        <taxon>Eukaryota</taxon>
        <taxon>Sar</taxon>
        <taxon>Alveolata</taxon>
        <taxon>Dinophyceae</taxon>
        <taxon>Suessiales</taxon>
        <taxon>Symbiodiniaceae</taxon>
        <taxon>Durusdinium</taxon>
    </lineage>
</organism>
<reference evidence="2 3" key="1">
    <citation type="submission" date="2024-02" db="EMBL/GenBank/DDBJ databases">
        <authorList>
            <person name="Chen Y."/>
            <person name="Shah S."/>
            <person name="Dougan E. K."/>
            <person name="Thang M."/>
            <person name="Chan C."/>
        </authorList>
    </citation>
    <scope>NUCLEOTIDE SEQUENCE [LARGE SCALE GENOMIC DNA]</scope>
</reference>
<feature type="transmembrane region" description="Helical" evidence="1">
    <location>
        <begin position="498"/>
        <end position="525"/>
    </location>
</feature>
<feature type="transmembrane region" description="Helical" evidence="1">
    <location>
        <begin position="435"/>
        <end position="452"/>
    </location>
</feature>
<proteinExistence type="predicted"/>
<feature type="transmembrane region" description="Helical" evidence="1">
    <location>
        <begin position="235"/>
        <end position="262"/>
    </location>
</feature>
<evidence type="ECO:0000313" key="3">
    <source>
        <dbReference type="Proteomes" id="UP001642464"/>
    </source>
</evidence>
<evidence type="ECO:0000313" key="2">
    <source>
        <dbReference type="EMBL" id="CAK9109534.1"/>
    </source>
</evidence>
<keyword evidence="1" id="KW-0812">Transmembrane</keyword>
<dbReference type="Proteomes" id="UP001642464">
    <property type="component" value="Unassembled WGS sequence"/>
</dbReference>
<dbReference type="EMBL" id="CAXAMM010043328">
    <property type="protein sequence ID" value="CAK9109534.1"/>
    <property type="molecule type" value="Genomic_DNA"/>
</dbReference>
<name>A0ABP0SB85_9DINO</name>
<protein>
    <submittedName>
        <fullName evidence="2">Ankyrin-2</fullName>
    </submittedName>
</protein>
<feature type="transmembrane region" description="Helical" evidence="1">
    <location>
        <begin position="464"/>
        <end position="486"/>
    </location>
</feature>
<sequence>MAYDPLPQAESGVLDELSVWQELEEKELLGPSTRRWLQHFCFSCWGWLWAVCTLAVCGYSMLRPNEGLAALMGQKATCLAAAMSGIATMCTMISTSGALSLLTSEVFRKLLNRHKQAAFAFQKNDQFECELVPMLYLARKLLVFALLMGIPLSRAFSDALYFLAWLLLIGLMMFYYPGAIIIRRVVGDLSRSLVEDLMKDIRDGIEVYKGSGQFWQAMTEKHKQMDRMLEQTWALAKWMIVPHMIAMLMIAIIGLVACLSAVVTSQNGLTACCGLCSICLMVVLMSSRLWELASITQMCMSTTTETSSILSHAIAKSGTSPCSQTSLKTAGYSSFAEERADHSRFLTYLMVNRTGVEMFGVLIDSQLITRFLAQATTGFVALLSYMLANLDIRKEELCMWDLEMMSPVALEDLVAHLDETGETLRFFGSQKRKRMWSYGVATHGVVGPALLLRSPWVTLGFGHIGFMKVIRVAAAMGGLATASAMFASSGMLERAWALAMWFFLPSLANNVIFGVIGLVVCLSAVITSQNALVAFTGLFVICLNVFNFAERLKDMANITQMCMSTTADTRSILTLAIAKSGPSPCSEAGLKTAGYSSCAKERSDHSRFLTYLMANRAGVEMFGVLVDTDLIVRFVGQAFTGFLALLSYVLANLDIGTEDLAFPLDDTSDTKPLTAAALCLRSWEYSLMAIAAMAYDPLRVEDPKGAELCVWQELEENPGCHCGR</sequence>
<feature type="transmembrane region" description="Helical" evidence="1">
    <location>
        <begin position="159"/>
        <end position="182"/>
    </location>
</feature>
<feature type="transmembrane region" description="Helical" evidence="1">
    <location>
        <begin position="131"/>
        <end position="153"/>
    </location>
</feature>
<feature type="transmembrane region" description="Helical" evidence="1">
    <location>
        <begin position="268"/>
        <end position="290"/>
    </location>
</feature>
<feature type="transmembrane region" description="Helical" evidence="1">
    <location>
        <begin position="531"/>
        <end position="549"/>
    </location>
</feature>
<keyword evidence="1" id="KW-0472">Membrane</keyword>
<feature type="transmembrane region" description="Helical" evidence="1">
    <location>
        <begin position="630"/>
        <end position="653"/>
    </location>
</feature>
<feature type="transmembrane region" description="Helical" evidence="1">
    <location>
        <begin position="82"/>
        <end position="103"/>
    </location>
</feature>